<dbReference type="Proteomes" id="UP001622690">
    <property type="component" value="Chromosome"/>
</dbReference>
<accession>A0ABZ1IRF6</accession>
<dbReference type="InterPro" id="IPR039708">
    <property type="entry name" value="MT1774/Rv1733c-like"/>
</dbReference>
<name>A0ABZ1IRF6_9ACTN</name>
<proteinExistence type="predicted"/>
<protein>
    <recommendedName>
        <fullName evidence="4">Proline rich protein membrane protein</fullName>
    </recommendedName>
</protein>
<evidence type="ECO:0000313" key="2">
    <source>
        <dbReference type="EMBL" id="WTO81553.1"/>
    </source>
</evidence>
<organism evidence="2 3">
    <name type="scientific">Streptomyces nigra</name>
    <dbReference type="NCBI Taxonomy" id="1827580"/>
    <lineage>
        <taxon>Bacteria</taxon>
        <taxon>Bacillati</taxon>
        <taxon>Actinomycetota</taxon>
        <taxon>Actinomycetes</taxon>
        <taxon>Kitasatosporales</taxon>
        <taxon>Streptomycetaceae</taxon>
        <taxon>Streptomyces</taxon>
    </lineage>
</organism>
<feature type="region of interest" description="Disordered" evidence="1">
    <location>
        <begin position="98"/>
        <end position="122"/>
    </location>
</feature>
<reference evidence="2 3" key="1">
    <citation type="submission" date="2022-10" db="EMBL/GenBank/DDBJ databases">
        <title>The complete genomes of actinobacterial strains from the NBC collection.</title>
        <authorList>
            <person name="Joergensen T.S."/>
            <person name="Alvarez Arevalo M."/>
            <person name="Sterndorff E.B."/>
            <person name="Faurdal D."/>
            <person name="Vuksanovic O."/>
            <person name="Mourched A.-S."/>
            <person name="Charusanti P."/>
            <person name="Shaw S."/>
            <person name="Blin K."/>
            <person name="Weber T."/>
        </authorList>
    </citation>
    <scope>NUCLEOTIDE SEQUENCE [LARGE SCALE GENOMIC DNA]</scope>
    <source>
        <strain evidence="2 3">NBC_00206</strain>
    </source>
</reference>
<evidence type="ECO:0000256" key="1">
    <source>
        <dbReference type="SAM" id="MobiDB-lite"/>
    </source>
</evidence>
<keyword evidence="3" id="KW-1185">Reference proteome</keyword>
<dbReference type="PANTHER" id="PTHR42305">
    <property type="entry name" value="MEMBRANE PROTEIN RV1733C-RELATED"/>
    <property type="match status" value="1"/>
</dbReference>
<sequence>MAFRGRRVWLWRWRRNPLKRRADALESWVLLAVWAAMVLAGVLTCLTTAGTVERGLARERAEWRPVVALLGDDAPGRAGARTASSNAERVWAEVRWSAPDGSPRSGQARVRPGSPAGTPVTVWTDPEGHLVGRPANPAEAHTRATLVGGLAGLCAAAVPFVAGRALRTRLESRRIEWWGREWARFGPSWGGRPTW</sequence>
<gene>
    <name evidence="2" type="ORF">OHU27_03645</name>
</gene>
<dbReference type="PANTHER" id="PTHR42305:SF1">
    <property type="entry name" value="MEMBRANE PROTEIN RV1733C-RELATED"/>
    <property type="match status" value="1"/>
</dbReference>
<dbReference type="RefSeq" id="WP_210979464.1">
    <property type="nucleotide sequence ID" value="NZ_CP108125.1"/>
</dbReference>
<evidence type="ECO:0000313" key="3">
    <source>
        <dbReference type="Proteomes" id="UP001622690"/>
    </source>
</evidence>
<dbReference type="EMBL" id="CP108125">
    <property type="protein sequence ID" value="WTO81553.1"/>
    <property type="molecule type" value="Genomic_DNA"/>
</dbReference>
<evidence type="ECO:0008006" key="4">
    <source>
        <dbReference type="Google" id="ProtNLM"/>
    </source>
</evidence>